<evidence type="ECO:0000256" key="1">
    <source>
        <dbReference type="SAM" id="MobiDB-lite"/>
    </source>
</evidence>
<gene>
    <name evidence="2" type="ORF">EJD97_001928</name>
</gene>
<accession>A0A6N2C430</accession>
<feature type="compositionally biased region" description="Basic and acidic residues" evidence="1">
    <location>
        <begin position="73"/>
        <end position="88"/>
    </location>
</feature>
<reference evidence="2" key="1">
    <citation type="submission" date="2019-05" db="EMBL/GenBank/DDBJ databases">
        <title>The de novo reference genome and transcriptome assemblies of the wild tomato species Solanum chilense.</title>
        <authorList>
            <person name="Stam R."/>
            <person name="Nosenko T."/>
            <person name="Hoerger A.C."/>
            <person name="Stephan W."/>
            <person name="Seidel M.A."/>
            <person name="Kuhn J.M.M."/>
            <person name="Haberer G."/>
            <person name="Tellier A."/>
        </authorList>
    </citation>
    <scope>NUCLEOTIDE SEQUENCE</scope>
    <source>
        <tissue evidence="2">Mature leaves</tissue>
    </source>
</reference>
<dbReference type="AlphaFoldDB" id="A0A6N2C430"/>
<name>A0A6N2C430_SOLCI</name>
<feature type="region of interest" description="Disordered" evidence="1">
    <location>
        <begin position="1"/>
        <end position="88"/>
    </location>
</feature>
<feature type="compositionally biased region" description="Basic and acidic residues" evidence="1">
    <location>
        <begin position="21"/>
        <end position="48"/>
    </location>
</feature>
<protein>
    <submittedName>
        <fullName evidence="2">Uncharacterized protein</fullName>
    </submittedName>
</protein>
<proteinExistence type="predicted"/>
<comment type="caution">
    <text evidence="2">The sequence shown here is derived from an EMBL/GenBank/DDBJ whole genome shotgun (WGS) entry which is preliminary data.</text>
</comment>
<sequence length="118" mass="13462">MKNHEARPTGAASLPEANVIGKHDQSKVKRDDHRGYNNARGRDKDKRRYTNRRGGGHNKRENNMSSQNYPPSKNDDKPGTSQKYDKDVEANLALKDDIFYGLGDITHMKVDDFFGDRN</sequence>
<organism evidence="2">
    <name type="scientific">Solanum chilense</name>
    <name type="common">Tomato</name>
    <name type="synonym">Lycopersicon chilense</name>
    <dbReference type="NCBI Taxonomy" id="4083"/>
    <lineage>
        <taxon>Eukaryota</taxon>
        <taxon>Viridiplantae</taxon>
        <taxon>Streptophyta</taxon>
        <taxon>Embryophyta</taxon>
        <taxon>Tracheophyta</taxon>
        <taxon>Spermatophyta</taxon>
        <taxon>Magnoliopsida</taxon>
        <taxon>eudicotyledons</taxon>
        <taxon>Gunneridae</taxon>
        <taxon>Pentapetalae</taxon>
        <taxon>asterids</taxon>
        <taxon>lamiids</taxon>
        <taxon>Solanales</taxon>
        <taxon>Solanaceae</taxon>
        <taxon>Solanoideae</taxon>
        <taxon>Solaneae</taxon>
        <taxon>Solanum</taxon>
        <taxon>Solanum subgen. Lycopersicon</taxon>
    </lineage>
</organism>
<dbReference type="EMBL" id="RXGB01001219">
    <property type="protein sequence ID" value="TMW99801.1"/>
    <property type="molecule type" value="Genomic_DNA"/>
</dbReference>
<evidence type="ECO:0000313" key="2">
    <source>
        <dbReference type="EMBL" id="TMW99801.1"/>
    </source>
</evidence>